<organism evidence="1 2">
    <name type="scientific">Beta vulgaris subsp. vulgaris</name>
    <name type="common">Beet</name>
    <dbReference type="NCBI Taxonomy" id="3555"/>
    <lineage>
        <taxon>Eukaryota</taxon>
        <taxon>Viridiplantae</taxon>
        <taxon>Streptophyta</taxon>
        <taxon>Embryophyta</taxon>
        <taxon>Tracheophyta</taxon>
        <taxon>Spermatophyta</taxon>
        <taxon>Magnoliopsida</taxon>
        <taxon>eudicotyledons</taxon>
        <taxon>Gunneridae</taxon>
        <taxon>Pentapetalae</taxon>
        <taxon>Caryophyllales</taxon>
        <taxon>Chenopodiaceae</taxon>
        <taxon>Betoideae</taxon>
        <taxon>Beta</taxon>
    </lineage>
</organism>
<dbReference type="EMBL" id="KQ090121">
    <property type="protein sequence ID" value="KMT08213.1"/>
    <property type="molecule type" value="Genomic_DNA"/>
</dbReference>
<keyword evidence="2" id="KW-1185">Reference proteome</keyword>
<proteinExistence type="predicted"/>
<evidence type="ECO:0000313" key="2">
    <source>
        <dbReference type="Proteomes" id="UP000035740"/>
    </source>
</evidence>
<dbReference type="Gramene" id="KMT08213">
    <property type="protein sequence ID" value="KMT08213"/>
    <property type="gene ID" value="BVRB_6g142670"/>
</dbReference>
<dbReference type="AlphaFoldDB" id="A0A0J8C885"/>
<gene>
    <name evidence="1" type="ORF">BVRB_6g142670</name>
</gene>
<reference evidence="1 2" key="1">
    <citation type="journal article" date="2014" name="Nature">
        <title>The genome of the recently domesticated crop plant sugar beet (Beta vulgaris).</title>
        <authorList>
            <person name="Dohm J.C."/>
            <person name="Minoche A.E."/>
            <person name="Holtgrawe D."/>
            <person name="Capella-Gutierrez S."/>
            <person name="Zakrzewski F."/>
            <person name="Tafer H."/>
            <person name="Rupp O."/>
            <person name="Sorensen T.R."/>
            <person name="Stracke R."/>
            <person name="Reinhardt R."/>
            <person name="Goesmann A."/>
            <person name="Kraft T."/>
            <person name="Schulz B."/>
            <person name="Stadler P.F."/>
            <person name="Schmidt T."/>
            <person name="Gabaldon T."/>
            <person name="Lehrach H."/>
            <person name="Weisshaar B."/>
            <person name="Himmelbauer H."/>
        </authorList>
    </citation>
    <scope>NUCLEOTIDE SEQUENCE [LARGE SCALE GENOMIC DNA]</scope>
    <source>
        <tissue evidence="1">Taproot</tissue>
    </source>
</reference>
<evidence type="ECO:0000313" key="1">
    <source>
        <dbReference type="EMBL" id="KMT08213.1"/>
    </source>
</evidence>
<sequence length="156" mass="17728">MAESYEKLQQARKEASAPVGLGDGGGYGNTWVQKITNNGNHVVHFVNPYHGTTTGDIQPGETDDKDAVQGYIPYWGESQKYEFHYKNETLDKQIVVAIKDLGEWLLSFAQDGIEHITDIAYLRPASYFPIEIIVKYNGFEIYDIDNNERKGGLFFW</sequence>
<protein>
    <submittedName>
        <fullName evidence="1">Uncharacterized protein</fullName>
    </submittedName>
</protein>
<name>A0A0J8C885_BETVV</name>
<accession>A0A0J8C885</accession>
<dbReference type="Proteomes" id="UP000035740">
    <property type="component" value="Chromosome 6"/>
</dbReference>